<dbReference type="SUPFAM" id="SSF52087">
    <property type="entry name" value="CRAL/TRIO domain"/>
    <property type="match status" value="1"/>
</dbReference>
<evidence type="ECO:0000313" key="3">
    <source>
        <dbReference type="EMBL" id="RQO88431.1"/>
    </source>
</evidence>
<dbReference type="PANTHER" id="PTHR46277:SF3">
    <property type="entry name" value="BINDING PROTEIN, PUTATIVE-RELATED"/>
    <property type="match status" value="1"/>
</dbReference>
<dbReference type="InterPro" id="IPR011074">
    <property type="entry name" value="CRAL/TRIO_N_dom"/>
</dbReference>
<dbReference type="InterPro" id="IPR036273">
    <property type="entry name" value="CRAL/TRIO_N_dom_sf"/>
</dbReference>
<reference evidence="3" key="2">
    <citation type="submission" date="2017-07" db="EMBL/GenBank/DDBJ databases">
        <title>WGS assembly of Populus trichocarpa.</title>
        <authorList>
            <person name="Tuskan G."/>
            <person name="Difazio S."/>
            <person name="Jansson S."/>
            <person name="Bohlmann J."/>
            <person name="Grigoriev I."/>
            <person name="Hellsten U."/>
            <person name="Putnam N."/>
            <person name="Ralph S."/>
            <person name="Rombauts S."/>
            <person name="Salamov A."/>
            <person name="Schein J."/>
            <person name="Sterck L."/>
            <person name="Aerts A."/>
            <person name="Bhalerao R."/>
            <person name="Bhalerao R."/>
            <person name="Blaudez D."/>
            <person name="Boerjan W."/>
            <person name="Brun A."/>
            <person name="Brunner A."/>
            <person name="Busov V."/>
            <person name="Campbell M."/>
            <person name="Carlson J."/>
            <person name="Chalot M."/>
            <person name="Chapman J."/>
            <person name="Chen G."/>
            <person name="Cooper D."/>
            <person name="Coutinho P."/>
            <person name="Couturier J."/>
            <person name="Covert S."/>
            <person name="Cronk Q."/>
            <person name="Cunningham R."/>
            <person name="Davis J."/>
            <person name="Degroeve S."/>
            <person name="Dejardin A."/>
            <person name="Depamphilis C."/>
            <person name="Detter J."/>
            <person name="Dirks B."/>
            <person name="Dubchak I."/>
            <person name="Duplessis S."/>
            <person name="Ehlting J."/>
            <person name="Ellis B."/>
            <person name="Gendler K."/>
            <person name="Goodstein D."/>
            <person name="Gribskov M."/>
            <person name="Grimwood J."/>
            <person name="Groover A."/>
            <person name="Gunter L."/>
            <person name="Hamberger B."/>
            <person name="Heinze B."/>
            <person name="Helariutta Y."/>
            <person name="Henrissat B."/>
            <person name="Holligan D."/>
            <person name="Holt R."/>
            <person name="Huang W."/>
            <person name="Islam-Faridi N."/>
            <person name="Jones S."/>
            <person name="Jones-Rhoades M."/>
            <person name="Jorgensen R."/>
            <person name="Joshi C."/>
            <person name="Kangasjarvi J."/>
            <person name="Karlsson J."/>
            <person name="Kelleher C."/>
            <person name="Kirkpatrick R."/>
            <person name="Kirst M."/>
            <person name="Kohler A."/>
            <person name="Kalluri U."/>
            <person name="Larimer F."/>
            <person name="Leebens-Mack J."/>
            <person name="Leple J."/>
            <person name="Locascio P."/>
            <person name="Lou Y."/>
            <person name="Lucas S."/>
            <person name="Martin F."/>
            <person name="Montanini B."/>
            <person name="Napoli C."/>
            <person name="Nelson D."/>
            <person name="Nelson C."/>
            <person name="Nieminen K."/>
            <person name="Nilsson O."/>
            <person name="Pereda V."/>
            <person name="Peter G."/>
            <person name="Philippe R."/>
            <person name="Pilate G."/>
            <person name="Poliakov A."/>
            <person name="Razumovskaya J."/>
            <person name="Richardson P."/>
            <person name="Rinaldi C."/>
            <person name="Ritland K."/>
            <person name="Rouze P."/>
            <person name="Ryaboy D."/>
            <person name="Schmutz J."/>
            <person name="Schrader J."/>
            <person name="Segerman B."/>
            <person name="Shin H."/>
            <person name="Siddiqui A."/>
            <person name="Sterky F."/>
            <person name="Terry A."/>
            <person name="Tsai C."/>
            <person name="Uberbacher E."/>
            <person name="Unneberg P."/>
            <person name="Vahala J."/>
            <person name="Wall K."/>
            <person name="Wessler S."/>
            <person name="Yang G."/>
            <person name="Yin T."/>
            <person name="Douglas C."/>
            <person name="Marra M."/>
            <person name="Sandberg G."/>
            <person name="Van De Peer Y."/>
            <person name="Rokhsar D."/>
        </authorList>
    </citation>
    <scope>NUCLEOTIDE SEQUENCE</scope>
    <source>
        <strain evidence="3">Nisqually-1</strain>
    </source>
</reference>
<protein>
    <recommendedName>
        <fullName evidence="2">CRAL/TRIO N-terminal domain-containing protein</fullName>
    </recommendedName>
</protein>
<accession>A0A3N7FNX1</accession>
<organism evidence="3 4">
    <name type="scientific">Populus trichocarpa</name>
    <name type="common">Western balsam poplar</name>
    <name type="synonym">Populus balsamifera subsp. trichocarpa</name>
    <dbReference type="NCBI Taxonomy" id="3694"/>
    <lineage>
        <taxon>Eukaryota</taxon>
        <taxon>Viridiplantae</taxon>
        <taxon>Streptophyta</taxon>
        <taxon>Embryophyta</taxon>
        <taxon>Tracheophyta</taxon>
        <taxon>Spermatophyta</taxon>
        <taxon>Magnoliopsida</taxon>
        <taxon>eudicotyledons</taxon>
        <taxon>Gunneridae</taxon>
        <taxon>Pentapetalae</taxon>
        <taxon>rosids</taxon>
        <taxon>fabids</taxon>
        <taxon>Malpighiales</taxon>
        <taxon>Salicaceae</taxon>
        <taxon>Saliceae</taxon>
        <taxon>Populus</taxon>
    </lineage>
</organism>
<feature type="domain" description="CRAL/TRIO N-terminal" evidence="2">
    <location>
        <begin position="49"/>
        <end position="74"/>
    </location>
</feature>
<gene>
    <name evidence="3" type="ORF">POPTR_003G162100</name>
</gene>
<evidence type="ECO:0000313" key="4">
    <source>
        <dbReference type="Proteomes" id="UP000006729"/>
    </source>
</evidence>
<dbReference type="PANTHER" id="PTHR46277">
    <property type="entry name" value="OS03G0850700 PROTEIN"/>
    <property type="match status" value="1"/>
</dbReference>
<dbReference type="EMBL" id="CM009292">
    <property type="protein sequence ID" value="RQO88432.1"/>
    <property type="molecule type" value="Genomic_DNA"/>
</dbReference>
<reference evidence="3 4" key="1">
    <citation type="journal article" date="2006" name="Science">
        <title>The genome of black cottonwood, Populus trichocarpa (Torr. &amp; Gray).</title>
        <authorList>
            <person name="Tuskan G.A."/>
            <person name="Difazio S."/>
            <person name="Jansson S."/>
            <person name="Bohlmann J."/>
            <person name="Grigoriev I."/>
            <person name="Hellsten U."/>
            <person name="Putnam N."/>
            <person name="Ralph S."/>
            <person name="Rombauts S."/>
            <person name="Salamov A."/>
            <person name="Schein J."/>
            <person name="Sterck L."/>
            <person name="Aerts A."/>
            <person name="Bhalerao R.R."/>
            <person name="Bhalerao R.P."/>
            <person name="Blaudez D."/>
            <person name="Boerjan W."/>
            <person name="Brun A."/>
            <person name="Brunner A."/>
            <person name="Busov V."/>
            <person name="Campbell M."/>
            <person name="Carlson J."/>
            <person name="Chalot M."/>
            <person name="Chapman J."/>
            <person name="Chen G.L."/>
            <person name="Cooper D."/>
            <person name="Coutinho P.M."/>
            <person name="Couturier J."/>
            <person name="Covert S."/>
            <person name="Cronk Q."/>
            <person name="Cunningham R."/>
            <person name="Davis J."/>
            <person name="Degroeve S."/>
            <person name="Dejardin A."/>
            <person name="Depamphilis C."/>
            <person name="Detter J."/>
            <person name="Dirks B."/>
            <person name="Dubchak I."/>
            <person name="Duplessis S."/>
            <person name="Ehlting J."/>
            <person name="Ellis B."/>
            <person name="Gendler K."/>
            <person name="Goodstein D."/>
            <person name="Gribskov M."/>
            <person name="Grimwood J."/>
            <person name="Groover A."/>
            <person name="Gunter L."/>
            <person name="Hamberger B."/>
            <person name="Heinze B."/>
            <person name="Helariutta Y."/>
            <person name="Henrissat B."/>
            <person name="Holligan D."/>
            <person name="Holt R."/>
            <person name="Huang W."/>
            <person name="Islam-Faridi N."/>
            <person name="Jones S."/>
            <person name="Jones-Rhoades M."/>
            <person name="Jorgensen R."/>
            <person name="Joshi C."/>
            <person name="Kangasjarvi J."/>
            <person name="Karlsson J."/>
            <person name="Kelleher C."/>
            <person name="Kirkpatrick R."/>
            <person name="Kirst M."/>
            <person name="Kohler A."/>
            <person name="Kalluri U."/>
            <person name="Larimer F."/>
            <person name="Leebens-Mack J."/>
            <person name="Leple J.C."/>
            <person name="Locascio P."/>
            <person name="Lou Y."/>
            <person name="Lucas S."/>
            <person name="Martin F."/>
            <person name="Montanini B."/>
            <person name="Napoli C."/>
            <person name="Nelson D.R."/>
            <person name="Nelson C."/>
            <person name="Nieminen K."/>
            <person name="Nilsson O."/>
            <person name="Pereda V."/>
            <person name="Peter G."/>
            <person name="Philippe R."/>
            <person name="Pilate G."/>
            <person name="Poliakov A."/>
            <person name="Razumovskaya J."/>
            <person name="Richardson P."/>
            <person name="Rinaldi C."/>
            <person name="Ritland K."/>
            <person name="Rouze P."/>
            <person name="Ryaboy D."/>
            <person name="Schmutz J."/>
            <person name="Schrader J."/>
            <person name="Segerman B."/>
            <person name="Shin H."/>
            <person name="Siddiqui A."/>
            <person name="Sterky F."/>
            <person name="Terry A."/>
            <person name="Tsai C.J."/>
            <person name="Uberbacher E."/>
            <person name="Unneberg P."/>
            <person name="Vahala J."/>
            <person name="Wall K."/>
            <person name="Wessler S."/>
            <person name="Yang G."/>
            <person name="Yin T."/>
            <person name="Douglas C."/>
            <person name="Marra M."/>
            <person name="Sandberg G."/>
            <person name="Van de Peer Y."/>
            <person name="Rokhsar D."/>
        </authorList>
    </citation>
    <scope>NUCLEOTIDE SEQUENCE [LARGE SCALE GENOMIC DNA]</scope>
    <source>
        <strain evidence="4">cv. Nisqually</strain>
        <strain evidence="3">Nisqually-1</strain>
    </source>
</reference>
<dbReference type="Proteomes" id="UP000006729">
    <property type="component" value="Chromosome 3"/>
</dbReference>
<evidence type="ECO:0000259" key="2">
    <source>
        <dbReference type="SMART" id="SM01100"/>
    </source>
</evidence>
<dbReference type="EMBL" id="CM009292">
    <property type="protein sequence ID" value="RQO88431.1"/>
    <property type="molecule type" value="Genomic_DNA"/>
</dbReference>
<dbReference type="AlphaFoldDB" id="A0A3N7FNX1"/>
<dbReference type="SMART" id="SM01100">
    <property type="entry name" value="CRAL_TRIO_N"/>
    <property type="match status" value="1"/>
</dbReference>
<feature type="compositionally biased region" description="Polar residues" evidence="1">
    <location>
        <begin position="1"/>
        <end position="12"/>
    </location>
</feature>
<dbReference type="EMBL" id="CM009292">
    <property type="protein sequence ID" value="RQO88430.1"/>
    <property type="molecule type" value="Genomic_DNA"/>
</dbReference>
<dbReference type="SUPFAM" id="SSF46938">
    <property type="entry name" value="CRAL/TRIO N-terminal domain"/>
    <property type="match status" value="1"/>
</dbReference>
<feature type="region of interest" description="Disordered" evidence="1">
    <location>
        <begin position="1"/>
        <end position="20"/>
    </location>
</feature>
<sequence length="134" mass="15777">MEFSNIEESNGVITEEKENGNEINEIEQSKVRLMRAFVEREDPSVKEVDDLMIRRFLRARELDIEKASTLFQKYLSWRRSFIPNGFIAPSEIPNELAQNKFFMQGADKQNRPVVVVFGARHKPYKGSFEEFKRM</sequence>
<evidence type="ECO:0000256" key="1">
    <source>
        <dbReference type="SAM" id="MobiDB-lite"/>
    </source>
</evidence>
<keyword evidence="4" id="KW-1185">Reference proteome</keyword>
<dbReference type="InterPro" id="IPR036865">
    <property type="entry name" value="CRAL-TRIO_dom_sf"/>
</dbReference>
<dbReference type="EMBL" id="CM009292">
    <property type="protein sequence ID" value="RQO88429.1"/>
    <property type="molecule type" value="Genomic_DNA"/>
</dbReference>
<proteinExistence type="predicted"/>
<dbReference type="Gene3D" id="3.40.525.10">
    <property type="entry name" value="CRAL-TRIO lipid binding domain"/>
    <property type="match status" value="1"/>
</dbReference>
<name>A0A3N7FNX1_POPTR</name>